<name>A0A1M4ZC71_9FIRM</name>
<feature type="domain" description="Iron-binding zinc finger CDGSH type" evidence="6">
    <location>
        <begin position="28"/>
        <end position="61"/>
    </location>
</feature>
<keyword evidence="2" id="KW-0001">2Fe-2S</keyword>
<dbReference type="PANTHER" id="PTHR43819">
    <property type="entry name" value="ARCHAEAL-TYPE GLUTAMATE SYNTHASE [NADPH]"/>
    <property type="match status" value="1"/>
</dbReference>
<dbReference type="GO" id="GO:0015930">
    <property type="term" value="F:glutamate synthase activity"/>
    <property type="evidence" value="ECO:0007669"/>
    <property type="project" value="InterPro"/>
</dbReference>
<dbReference type="Pfam" id="PF01645">
    <property type="entry name" value="Glu_synthase"/>
    <property type="match status" value="1"/>
</dbReference>
<accession>A0A1M4ZC71</accession>
<comment type="similarity">
    <text evidence="1">Belongs to the glutamate synthase family.</text>
</comment>
<keyword evidence="5" id="KW-0411">Iron-sulfur</keyword>
<dbReference type="Pfam" id="PF09360">
    <property type="entry name" value="zf-CDGSH"/>
    <property type="match status" value="2"/>
</dbReference>
<gene>
    <name evidence="7" type="ORF">SAMN02746064_02003</name>
</gene>
<evidence type="ECO:0000256" key="3">
    <source>
        <dbReference type="ARBA" id="ARBA00022723"/>
    </source>
</evidence>
<dbReference type="InterPro" id="IPR013785">
    <property type="entry name" value="Aldolase_TIM"/>
</dbReference>
<dbReference type="InterPro" id="IPR002932">
    <property type="entry name" value="Glu_synthdom"/>
</dbReference>
<sequence>MKKSRIETVPSGPYVIDELGNITEGNGNKVNADGHAKGLCRCGKSKTKPFCDGTHGKIKVDDKKSNDRVPRRDDDYIGKEITIHDDRGICSHAGYCTDGLPKVFRMGIEPWIDPNGELVDKIIETIRKCPSGALSYSIDGVKYDSYYDDEEIVVTKDGPYEIRGSIELVDADEPATKDHYTLCRCGHSKNKPFCNGQHWYENFEDDGKIKEEDPVDCTYNAQNEKYKAIKQLAETGKSEISSMRTLKTFPGFEEVVFKGCQLDKMPLDDDSKVSLKTVIGKTAKKPLEISLPFYVSHMSFGALSKEAKIALAKGSSIVDTAMCSGEGGMLEDSRKAAKNYIYEVGTAEFTYDEDSIKKADAVEIKIGQGVKPGLGGYLPAGKVTPEIASIRKLKQGEESYAPGRLFCMEGIEDLKELVSKIKSITGGVPVGIKIAACHVEKDIGLALSAQPDFITIDCRGGATGASPTFLKDNVGVPPVFAIRKARKYLDEMKSEVTLCATGGFRDGADIAKGLALGADAIALATASLIAIGCIQSRICHTGKCPVGITTQDDGLRKLFNEKKSVASFVNYYKATADELKVFARTNGVDDIHKLNVSDLVTLSNEISIHTDIEHI</sequence>
<evidence type="ECO:0000259" key="6">
    <source>
        <dbReference type="SMART" id="SM00704"/>
    </source>
</evidence>
<evidence type="ECO:0000256" key="5">
    <source>
        <dbReference type="ARBA" id="ARBA00023014"/>
    </source>
</evidence>
<dbReference type="InterPro" id="IPR010693">
    <property type="entry name" value="Divergent_4Fe-4S_mono-cluster"/>
</dbReference>
<keyword evidence="8" id="KW-1185">Reference proteome</keyword>
<dbReference type="RefSeq" id="WP_073271566.1">
    <property type="nucleotide sequence ID" value="NZ_FQTU01000016.1"/>
</dbReference>
<dbReference type="Gene3D" id="3.20.20.70">
    <property type="entry name" value="Aldolase class I"/>
    <property type="match status" value="1"/>
</dbReference>
<evidence type="ECO:0000313" key="8">
    <source>
        <dbReference type="Proteomes" id="UP000184251"/>
    </source>
</evidence>
<organism evidence="7 8">
    <name type="scientific">Alkalibacter saccharofermentans DSM 14828</name>
    <dbReference type="NCBI Taxonomy" id="1120975"/>
    <lineage>
        <taxon>Bacteria</taxon>
        <taxon>Bacillati</taxon>
        <taxon>Bacillota</taxon>
        <taxon>Clostridia</taxon>
        <taxon>Eubacteriales</taxon>
        <taxon>Eubacteriaceae</taxon>
        <taxon>Alkalibacter</taxon>
    </lineage>
</organism>
<dbReference type="STRING" id="1120975.SAMN02746064_02003"/>
<dbReference type="PANTHER" id="PTHR43819:SF1">
    <property type="entry name" value="ARCHAEAL-TYPE GLUTAMATE SYNTHASE [NADPH]"/>
    <property type="match status" value="1"/>
</dbReference>
<dbReference type="SMART" id="SM00704">
    <property type="entry name" value="ZnF_CDGSH"/>
    <property type="match status" value="2"/>
</dbReference>
<evidence type="ECO:0000256" key="1">
    <source>
        <dbReference type="ARBA" id="ARBA00009716"/>
    </source>
</evidence>
<dbReference type="OrthoDB" id="9758182at2"/>
<reference evidence="7 8" key="1">
    <citation type="submission" date="2016-11" db="EMBL/GenBank/DDBJ databases">
        <authorList>
            <person name="Jaros S."/>
            <person name="Januszkiewicz K."/>
            <person name="Wedrychowicz H."/>
        </authorList>
    </citation>
    <scope>NUCLEOTIDE SEQUENCE [LARGE SCALE GENOMIC DNA]</scope>
    <source>
        <strain evidence="7 8">DSM 14828</strain>
    </source>
</reference>
<dbReference type="GO" id="GO:0046872">
    <property type="term" value="F:metal ion binding"/>
    <property type="evidence" value="ECO:0007669"/>
    <property type="project" value="UniProtKB-KW"/>
</dbReference>
<dbReference type="InterPro" id="IPR042216">
    <property type="entry name" value="MitoNEET_CISD"/>
</dbReference>
<dbReference type="AlphaFoldDB" id="A0A1M4ZC71"/>
<protein>
    <submittedName>
        <fullName evidence="7">Iron-binding zinc finger CDGSH type</fullName>
    </submittedName>
</protein>
<evidence type="ECO:0000256" key="2">
    <source>
        <dbReference type="ARBA" id="ARBA00022714"/>
    </source>
</evidence>
<dbReference type="SUPFAM" id="SSF51395">
    <property type="entry name" value="FMN-linked oxidoreductases"/>
    <property type="match status" value="1"/>
</dbReference>
<dbReference type="GO" id="GO:0051537">
    <property type="term" value="F:2 iron, 2 sulfur cluster binding"/>
    <property type="evidence" value="ECO:0007669"/>
    <property type="project" value="UniProtKB-KW"/>
</dbReference>
<dbReference type="Pfam" id="PF06902">
    <property type="entry name" value="Fer4_19"/>
    <property type="match status" value="1"/>
</dbReference>
<keyword evidence="3" id="KW-0479">Metal-binding</keyword>
<dbReference type="GO" id="GO:0005737">
    <property type="term" value="C:cytoplasm"/>
    <property type="evidence" value="ECO:0007669"/>
    <property type="project" value="UniProtKB-ARBA"/>
</dbReference>
<keyword evidence="4" id="KW-0408">Iron</keyword>
<dbReference type="CDD" id="cd02808">
    <property type="entry name" value="GltS_FMN"/>
    <property type="match status" value="1"/>
</dbReference>
<evidence type="ECO:0000313" key="7">
    <source>
        <dbReference type="EMBL" id="SHF15392.1"/>
    </source>
</evidence>
<dbReference type="InterPro" id="IPR018967">
    <property type="entry name" value="FeS-contain_CDGSH-typ"/>
</dbReference>
<proteinExistence type="inferred from homology"/>
<feature type="domain" description="Iron-binding zinc finger CDGSH type" evidence="6">
    <location>
        <begin position="167"/>
        <end position="204"/>
    </location>
</feature>
<dbReference type="Gene3D" id="3.40.5.90">
    <property type="entry name" value="CDGSH iron-sulfur domain, mitoNEET-type"/>
    <property type="match status" value="2"/>
</dbReference>
<evidence type="ECO:0000256" key="4">
    <source>
        <dbReference type="ARBA" id="ARBA00023004"/>
    </source>
</evidence>
<dbReference type="Proteomes" id="UP000184251">
    <property type="component" value="Unassembled WGS sequence"/>
</dbReference>
<dbReference type="GO" id="GO:0006537">
    <property type="term" value="P:glutamate biosynthetic process"/>
    <property type="evidence" value="ECO:0007669"/>
    <property type="project" value="InterPro"/>
</dbReference>
<dbReference type="EMBL" id="FQTU01000016">
    <property type="protein sequence ID" value="SHF15392.1"/>
    <property type="molecule type" value="Genomic_DNA"/>
</dbReference>